<accession>A0A3S3VND7</accession>
<evidence type="ECO:0000313" key="2">
    <source>
        <dbReference type="EMBL" id="RWX78290.1"/>
    </source>
</evidence>
<organism evidence="2 3">
    <name type="scientific">Neorhizobium lilium</name>
    <dbReference type="NCBI Taxonomy" id="2503024"/>
    <lineage>
        <taxon>Bacteria</taxon>
        <taxon>Pseudomonadati</taxon>
        <taxon>Pseudomonadota</taxon>
        <taxon>Alphaproteobacteria</taxon>
        <taxon>Hyphomicrobiales</taxon>
        <taxon>Rhizobiaceae</taxon>
        <taxon>Rhizobium/Agrobacterium group</taxon>
        <taxon>Neorhizobium</taxon>
    </lineage>
</organism>
<dbReference type="EMBL" id="SBIP01000002">
    <property type="protein sequence ID" value="RWX78290.1"/>
    <property type="molecule type" value="Genomic_DNA"/>
</dbReference>
<protein>
    <submittedName>
        <fullName evidence="2">Uncharacterized protein</fullName>
    </submittedName>
</protein>
<gene>
    <name evidence="2" type="ORF">EPK99_06575</name>
</gene>
<evidence type="ECO:0000256" key="1">
    <source>
        <dbReference type="SAM" id="Coils"/>
    </source>
</evidence>
<name>A0A3S3VND7_9HYPH</name>
<keyword evidence="1" id="KW-0175">Coiled coil</keyword>
<proteinExistence type="predicted"/>
<comment type="caution">
    <text evidence="2">The sequence shown here is derived from an EMBL/GenBank/DDBJ whole genome shotgun (WGS) entry which is preliminary data.</text>
</comment>
<keyword evidence="3" id="KW-1185">Reference proteome</keyword>
<evidence type="ECO:0000313" key="3">
    <source>
        <dbReference type="Proteomes" id="UP000287687"/>
    </source>
</evidence>
<feature type="coiled-coil region" evidence="1">
    <location>
        <begin position="66"/>
        <end position="113"/>
    </location>
</feature>
<reference evidence="2 3" key="1">
    <citation type="submission" date="2019-01" db="EMBL/GenBank/DDBJ databases">
        <title>The draft genome of Rhizobium sp. 24NR.</title>
        <authorList>
            <person name="Liu L."/>
            <person name="Liang L."/>
            <person name="Shi S."/>
            <person name="Xu L."/>
            <person name="Wang X."/>
            <person name="Li L."/>
            <person name="Zhang X."/>
        </authorList>
    </citation>
    <scope>NUCLEOTIDE SEQUENCE [LARGE SCALE GENOMIC DNA]</scope>
    <source>
        <strain evidence="2 3">24NR</strain>
    </source>
</reference>
<dbReference type="OrthoDB" id="8372964at2"/>
<dbReference type="Proteomes" id="UP000287687">
    <property type="component" value="Unassembled WGS sequence"/>
</dbReference>
<dbReference type="RefSeq" id="WP_128442268.1">
    <property type="nucleotide sequence ID" value="NZ_SBIP01000002.1"/>
</dbReference>
<sequence length="115" mass="13534">MSTAVASEYVRRMVERETSGNGDIDNAVRRLARKYDLSFWQIMHLRAGRAKSITIDAFTSIRRAYIDYCEAEVRALQEEIKRDRERYEENHDLRDLENEAQALAEKVRLARERIG</sequence>
<dbReference type="AlphaFoldDB" id="A0A3S3VND7"/>